<evidence type="ECO:0000256" key="2">
    <source>
        <dbReference type="SAM" id="Phobius"/>
    </source>
</evidence>
<dbReference type="AlphaFoldDB" id="A0A7S0GAG9"/>
<name>A0A7S0GAG9_9STRA</name>
<feature type="transmembrane region" description="Helical" evidence="2">
    <location>
        <begin position="26"/>
        <end position="43"/>
    </location>
</feature>
<keyword evidence="2" id="KW-0812">Transmembrane</keyword>
<organism evidence="3">
    <name type="scientific">Proboscia inermis</name>
    <dbReference type="NCBI Taxonomy" id="420281"/>
    <lineage>
        <taxon>Eukaryota</taxon>
        <taxon>Sar</taxon>
        <taxon>Stramenopiles</taxon>
        <taxon>Ochrophyta</taxon>
        <taxon>Bacillariophyta</taxon>
        <taxon>Coscinodiscophyceae</taxon>
        <taxon>Rhizosoleniophycidae</taxon>
        <taxon>Rhizosoleniales</taxon>
        <taxon>Rhizosoleniaceae</taxon>
        <taxon>Proboscia</taxon>
    </lineage>
</organism>
<sequence length="171" mass="19334">MVSIKDTSCRRSTQTTRSAHTSRIKQKYIAAAALVIFFVMILAQKSFKRKQKQSDQTSLSNHKKSHSTAAMSAKAVDVVFLLNSSSELGSMLVVPLKSETTIIRYQHIPEKSIRQNHVRYAAFYQDAGHGEDELWKPLSVRSWLEILSSDNKNFESAALQFSNEIKKVLDT</sequence>
<protein>
    <submittedName>
        <fullName evidence="3">Uncharacterized protein</fullName>
    </submittedName>
</protein>
<reference evidence="3" key="1">
    <citation type="submission" date="2021-01" db="EMBL/GenBank/DDBJ databases">
        <authorList>
            <person name="Corre E."/>
            <person name="Pelletier E."/>
            <person name="Niang G."/>
            <person name="Scheremetjew M."/>
            <person name="Finn R."/>
            <person name="Kale V."/>
            <person name="Holt S."/>
            <person name="Cochrane G."/>
            <person name="Meng A."/>
            <person name="Brown T."/>
            <person name="Cohen L."/>
        </authorList>
    </citation>
    <scope>NUCLEOTIDE SEQUENCE</scope>
    <source>
        <strain evidence="3">CCAP1064/1</strain>
    </source>
</reference>
<evidence type="ECO:0000256" key="1">
    <source>
        <dbReference type="SAM" id="MobiDB-lite"/>
    </source>
</evidence>
<keyword evidence="2" id="KW-1133">Transmembrane helix</keyword>
<feature type="region of interest" description="Disordered" evidence="1">
    <location>
        <begin position="1"/>
        <end position="20"/>
    </location>
</feature>
<keyword evidence="2" id="KW-0472">Membrane</keyword>
<gene>
    <name evidence="3" type="ORF">PINE0816_LOCUS1146</name>
</gene>
<evidence type="ECO:0000313" key="3">
    <source>
        <dbReference type="EMBL" id="CAD8405037.1"/>
    </source>
</evidence>
<proteinExistence type="predicted"/>
<accession>A0A7S0GAG9</accession>
<dbReference type="EMBL" id="HBEL01002461">
    <property type="protein sequence ID" value="CAD8405037.1"/>
    <property type="molecule type" value="Transcribed_RNA"/>
</dbReference>